<dbReference type="InterPro" id="IPR055152">
    <property type="entry name" value="Transketolase-like_C_2"/>
</dbReference>
<dbReference type="PANTHER" id="PTHR43522">
    <property type="entry name" value="TRANSKETOLASE"/>
    <property type="match status" value="1"/>
</dbReference>
<evidence type="ECO:0000313" key="4">
    <source>
        <dbReference type="EMBL" id="KAG1272850.1"/>
    </source>
</evidence>
<name>A0A9P6WRD7_RHIOR</name>
<dbReference type="Gene3D" id="3.40.50.920">
    <property type="match status" value="1"/>
</dbReference>
<dbReference type="InterPro" id="IPR033247">
    <property type="entry name" value="Transketolase_fam"/>
</dbReference>
<dbReference type="SUPFAM" id="SSF52922">
    <property type="entry name" value="TK C-terminal domain-like"/>
    <property type="match status" value="1"/>
</dbReference>
<protein>
    <recommendedName>
        <fullName evidence="3">Transketolase-like C-terminal domain-containing protein</fullName>
    </recommendedName>
</protein>
<reference evidence="4" key="1">
    <citation type="journal article" date="2020" name="Microb. Genom.">
        <title>Genetic diversity of clinical and environmental Mucorales isolates obtained from an investigation of mucormycosis cases among solid organ transplant recipients.</title>
        <authorList>
            <person name="Nguyen M.H."/>
            <person name="Kaul D."/>
            <person name="Muto C."/>
            <person name="Cheng S.J."/>
            <person name="Richter R.A."/>
            <person name="Bruno V.M."/>
            <person name="Liu G."/>
            <person name="Beyhan S."/>
            <person name="Sundermann A.J."/>
            <person name="Mounaud S."/>
            <person name="Pasculle A.W."/>
            <person name="Nierman W.C."/>
            <person name="Driscoll E."/>
            <person name="Cumbie R."/>
            <person name="Clancy C.J."/>
            <person name="Dupont C.L."/>
        </authorList>
    </citation>
    <scope>NUCLEOTIDE SEQUENCE</scope>
    <source>
        <strain evidence="4">GL11</strain>
    </source>
</reference>
<accession>A0A9P6WRD7</accession>
<dbReference type="PANTHER" id="PTHR43522:SF2">
    <property type="entry name" value="TRANSKETOLASE 1-RELATED"/>
    <property type="match status" value="1"/>
</dbReference>
<dbReference type="EMBL" id="JAANQT010014150">
    <property type="protein sequence ID" value="KAG1272850.1"/>
    <property type="molecule type" value="Genomic_DNA"/>
</dbReference>
<keyword evidence="5" id="KW-1185">Reference proteome</keyword>
<gene>
    <name evidence="4" type="ORF">G6F64_015457</name>
</gene>
<organism evidence="4 5">
    <name type="scientific">Rhizopus oryzae</name>
    <name type="common">Mucormycosis agent</name>
    <name type="synonym">Rhizopus arrhizus var. delemar</name>
    <dbReference type="NCBI Taxonomy" id="64495"/>
    <lineage>
        <taxon>Eukaryota</taxon>
        <taxon>Fungi</taxon>
        <taxon>Fungi incertae sedis</taxon>
        <taxon>Mucoromycota</taxon>
        <taxon>Mucoromycotina</taxon>
        <taxon>Mucoromycetes</taxon>
        <taxon>Mucorales</taxon>
        <taxon>Mucorineae</taxon>
        <taxon>Rhizopodaceae</taxon>
        <taxon>Rhizopus</taxon>
    </lineage>
</organism>
<feature type="domain" description="Transketolase-like C-terminal" evidence="3">
    <location>
        <begin position="1"/>
        <end position="69"/>
    </location>
</feature>
<dbReference type="GO" id="GO:0006098">
    <property type="term" value="P:pentose-phosphate shunt"/>
    <property type="evidence" value="ECO:0007669"/>
    <property type="project" value="TreeGrafter"/>
</dbReference>
<keyword evidence="1" id="KW-0479">Metal-binding</keyword>
<evidence type="ECO:0000259" key="3">
    <source>
        <dbReference type="Pfam" id="PF22613"/>
    </source>
</evidence>
<keyword evidence="2" id="KW-0460">Magnesium</keyword>
<evidence type="ECO:0000256" key="2">
    <source>
        <dbReference type="ARBA" id="ARBA00022842"/>
    </source>
</evidence>
<sequence>MASTDVFLRQDAAYRESVLPNAVRKRVAVEAGVTGFWRQFVGLDGAVIGIDTCGASAPADQLYKHFGITTAHVVEAAKSL</sequence>
<dbReference type="InterPro" id="IPR009014">
    <property type="entry name" value="Transketo_C/PFOR_II"/>
</dbReference>
<dbReference type="AlphaFoldDB" id="A0A9P6WRD7"/>
<dbReference type="GO" id="GO:0004802">
    <property type="term" value="F:transketolase activity"/>
    <property type="evidence" value="ECO:0007669"/>
    <property type="project" value="TreeGrafter"/>
</dbReference>
<proteinExistence type="predicted"/>
<comment type="caution">
    <text evidence="4">The sequence shown here is derived from an EMBL/GenBank/DDBJ whole genome shotgun (WGS) entry which is preliminary data.</text>
</comment>
<evidence type="ECO:0000256" key="1">
    <source>
        <dbReference type="ARBA" id="ARBA00022723"/>
    </source>
</evidence>
<evidence type="ECO:0000313" key="5">
    <source>
        <dbReference type="Proteomes" id="UP000716291"/>
    </source>
</evidence>
<dbReference type="Pfam" id="PF22613">
    <property type="entry name" value="Transketolase_C_1"/>
    <property type="match status" value="1"/>
</dbReference>
<dbReference type="GO" id="GO:0005829">
    <property type="term" value="C:cytosol"/>
    <property type="evidence" value="ECO:0007669"/>
    <property type="project" value="TreeGrafter"/>
</dbReference>
<dbReference type="GO" id="GO:0046872">
    <property type="term" value="F:metal ion binding"/>
    <property type="evidence" value="ECO:0007669"/>
    <property type="project" value="UniProtKB-KW"/>
</dbReference>
<dbReference type="Proteomes" id="UP000716291">
    <property type="component" value="Unassembled WGS sequence"/>
</dbReference>